<gene>
    <name evidence="6" type="ORF">BHK69_03770</name>
</gene>
<dbReference type="Pfam" id="PF00155">
    <property type="entry name" value="Aminotran_1_2"/>
    <property type="match status" value="1"/>
</dbReference>
<accession>A0A1D7TX86</accession>
<dbReference type="GO" id="GO:0008483">
    <property type="term" value="F:transaminase activity"/>
    <property type="evidence" value="ECO:0007669"/>
    <property type="project" value="UniProtKB-KW"/>
</dbReference>
<reference evidence="6 7" key="1">
    <citation type="journal article" date="2015" name="Antonie Van Leeuwenhoek">
        <title>Bosea vaviloviae sp. nov., a new species of slow-growing rhizobia isolated from nodules of the relict species Vavilovia formosa (Stev.) Fed.</title>
        <authorList>
            <person name="Safronova V.I."/>
            <person name="Kuznetsova I.G."/>
            <person name="Sazanova A.L."/>
            <person name="Kimeklis A.K."/>
            <person name="Belimov A.A."/>
            <person name="Andronov E.E."/>
            <person name="Pinaev A.G."/>
            <person name="Chizhevskaya E.P."/>
            <person name="Pukhaev A.R."/>
            <person name="Popov K.P."/>
            <person name="Willems A."/>
            <person name="Tikhonovich I.A."/>
        </authorList>
    </citation>
    <scope>NUCLEOTIDE SEQUENCE [LARGE SCALE GENOMIC DNA]</scope>
    <source>
        <strain evidence="6 7">Vaf18</strain>
    </source>
</reference>
<dbReference type="STRING" id="1526658.BHK69_03770"/>
<protein>
    <recommendedName>
        <fullName evidence="5">Aminotransferase class I/classII large domain-containing protein</fullName>
    </recommendedName>
</protein>
<evidence type="ECO:0000256" key="1">
    <source>
        <dbReference type="ARBA" id="ARBA00001933"/>
    </source>
</evidence>
<organism evidence="6 7">
    <name type="scientific">Bosea vaviloviae</name>
    <dbReference type="NCBI Taxonomy" id="1526658"/>
    <lineage>
        <taxon>Bacteria</taxon>
        <taxon>Pseudomonadati</taxon>
        <taxon>Pseudomonadota</taxon>
        <taxon>Alphaproteobacteria</taxon>
        <taxon>Hyphomicrobiales</taxon>
        <taxon>Boseaceae</taxon>
        <taxon>Bosea</taxon>
    </lineage>
</organism>
<dbReference type="InterPro" id="IPR015422">
    <property type="entry name" value="PyrdxlP-dep_Trfase_small"/>
</dbReference>
<dbReference type="EMBL" id="CP017147">
    <property type="protein sequence ID" value="AOO79717.1"/>
    <property type="molecule type" value="Genomic_DNA"/>
</dbReference>
<evidence type="ECO:0000313" key="6">
    <source>
        <dbReference type="EMBL" id="AOO79717.1"/>
    </source>
</evidence>
<evidence type="ECO:0000256" key="3">
    <source>
        <dbReference type="ARBA" id="ARBA00022679"/>
    </source>
</evidence>
<evidence type="ECO:0000259" key="5">
    <source>
        <dbReference type="Pfam" id="PF00155"/>
    </source>
</evidence>
<keyword evidence="2" id="KW-0032">Aminotransferase</keyword>
<feature type="domain" description="Aminotransferase class I/classII large" evidence="5">
    <location>
        <begin position="54"/>
        <end position="397"/>
    </location>
</feature>
<dbReference type="Proteomes" id="UP000094969">
    <property type="component" value="Chromosome"/>
</dbReference>
<dbReference type="SUPFAM" id="SSF53383">
    <property type="entry name" value="PLP-dependent transferases"/>
    <property type="match status" value="1"/>
</dbReference>
<keyword evidence="3" id="KW-0808">Transferase</keyword>
<dbReference type="Gene3D" id="3.90.1150.10">
    <property type="entry name" value="Aspartate Aminotransferase, domain 1"/>
    <property type="match status" value="1"/>
</dbReference>
<name>A0A1D7TX86_9HYPH</name>
<comment type="cofactor">
    <cofactor evidence="1">
        <name>pyridoxal 5'-phosphate</name>
        <dbReference type="ChEBI" id="CHEBI:597326"/>
    </cofactor>
</comment>
<proteinExistence type="predicted"/>
<dbReference type="Gene3D" id="3.40.640.10">
    <property type="entry name" value="Type I PLP-dependent aspartate aminotransferase-like (Major domain)"/>
    <property type="match status" value="1"/>
</dbReference>
<evidence type="ECO:0000313" key="7">
    <source>
        <dbReference type="Proteomes" id="UP000094969"/>
    </source>
</evidence>
<sequence>MTISKGSAAGMRPGCAQWLKTSNNISQQFLAFGGRPDVVSLAGGLPAAELYPLAAIQSATQRALERHGPAVLEYGAIEGFPALRRLIAARISAETGGHFTPENVLLTSGSMQGLDLIGKVLLDPGDFVVAQSPTYLGALDAWRPRAPLYRKLDWDLQEPGFDDALARAKFVYTVPNYSNPTGVLVSQERRAALLDKVLAAGTWLVEDDPYRTIQLDGPPGRSILGHYVARHSGAYDGPVIYLGTVSKSLVPGLRVGWIIAEHGMIQALTLAKQATDLSSSMLTQAITLELLEQDFDSEHAKAIVPLYRERRDALCNEAALRLSEWFEWEVPVGGMFVWMRARNQAIDTDELYRFAVEEKVAFVPSSVFDFTGQDRFAMRVNFTRSSPEVITEGVRRLERAIATYVSSRAQLQRRGGPEASMRDERIEA</sequence>
<evidence type="ECO:0000256" key="4">
    <source>
        <dbReference type="ARBA" id="ARBA00022898"/>
    </source>
</evidence>
<dbReference type="CDD" id="cd00609">
    <property type="entry name" value="AAT_like"/>
    <property type="match status" value="1"/>
</dbReference>
<keyword evidence="7" id="KW-1185">Reference proteome</keyword>
<dbReference type="GO" id="GO:1901605">
    <property type="term" value="P:alpha-amino acid metabolic process"/>
    <property type="evidence" value="ECO:0007669"/>
    <property type="project" value="TreeGrafter"/>
</dbReference>
<dbReference type="RefSeq" id="WP_069688939.1">
    <property type="nucleotide sequence ID" value="NZ_CP017147.1"/>
</dbReference>
<dbReference type="KEGG" id="bvv:BHK69_03770"/>
<evidence type="ECO:0000256" key="2">
    <source>
        <dbReference type="ARBA" id="ARBA00022576"/>
    </source>
</evidence>
<dbReference type="InterPro" id="IPR015421">
    <property type="entry name" value="PyrdxlP-dep_Trfase_major"/>
</dbReference>
<dbReference type="GO" id="GO:0030170">
    <property type="term" value="F:pyridoxal phosphate binding"/>
    <property type="evidence" value="ECO:0007669"/>
    <property type="project" value="InterPro"/>
</dbReference>
<dbReference type="PANTHER" id="PTHR42790:SF19">
    <property type="entry name" value="KYNURENINE_ALPHA-AMINOADIPATE AMINOTRANSFERASE, MITOCHONDRIAL"/>
    <property type="match status" value="1"/>
</dbReference>
<keyword evidence="4" id="KW-0663">Pyridoxal phosphate</keyword>
<dbReference type="PANTHER" id="PTHR42790">
    <property type="entry name" value="AMINOTRANSFERASE"/>
    <property type="match status" value="1"/>
</dbReference>
<dbReference type="InterPro" id="IPR050859">
    <property type="entry name" value="Class-I_PLP-dep_aminotransf"/>
</dbReference>
<dbReference type="InterPro" id="IPR015424">
    <property type="entry name" value="PyrdxlP-dep_Trfase"/>
</dbReference>
<dbReference type="InterPro" id="IPR004839">
    <property type="entry name" value="Aminotransferase_I/II_large"/>
</dbReference>
<dbReference type="AlphaFoldDB" id="A0A1D7TX86"/>